<reference evidence="7 8" key="1">
    <citation type="journal article" date="2011" name="Cell">
        <title>Insight into structure and assembly of the nuclear pore complex by utilizing the genome of a eukaryotic thermophile.</title>
        <authorList>
            <person name="Amlacher S."/>
            <person name="Sarges P."/>
            <person name="Flemming D."/>
            <person name="van Noort V."/>
            <person name="Kunze R."/>
            <person name="Devos D.P."/>
            <person name="Arumugam M."/>
            <person name="Bork P."/>
            <person name="Hurt E."/>
        </authorList>
    </citation>
    <scope>NUCLEOTIDE SEQUENCE [LARGE SCALE GENOMIC DNA]</scope>
    <source>
        <strain evidence="8">DSM 1495 / CBS 144.50 / IMI 039719</strain>
    </source>
</reference>
<feature type="transmembrane region" description="Helical" evidence="6">
    <location>
        <begin position="302"/>
        <end position="321"/>
    </location>
</feature>
<keyword evidence="8" id="KW-1185">Reference proteome</keyword>
<keyword evidence="3 6" id="KW-1133">Transmembrane helix</keyword>
<feature type="transmembrane region" description="Helical" evidence="6">
    <location>
        <begin position="86"/>
        <end position="107"/>
    </location>
</feature>
<dbReference type="PANTHER" id="PTHR11040:SF60">
    <property type="entry name" value="FAMILY ZINC TRANSPORTER, PUTATIVE (AFU_ORTHOLOGUE AFUA_8G04010)-RELATED"/>
    <property type="match status" value="1"/>
</dbReference>
<dbReference type="STRING" id="759272.G0SI49"/>
<dbReference type="InterPro" id="IPR003689">
    <property type="entry name" value="ZIP"/>
</dbReference>
<feature type="transmembrane region" description="Helical" evidence="6">
    <location>
        <begin position="127"/>
        <end position="145"/>
    </location>
</feature>
<evidence type="ECO:0000256" key="5">
    <source>
        <dbReference type="SAM" id="MobiDB-lite"/>
    </source>
</evidence>
<sequence length="456" mass="49051">MDTFNVREDDSLWSSIPTSLLRAELARRAADGERPACGSSEKGAYDTGIHVFALFLVLVISTLACGFPLFSQRFSTTTSSPLQRTLIFLCQHFGTGVLLATAFVHLLPTAFTSLTDPCLPPLFNEQYPPLAGLIAMVSALVVVALESYLTTRGVANSCAHHHTWDGDGIDEGARTPEVRLESDEGRVYHRRHDHRPGRRSIALDDLEATQGLVAGASPLAGSTPTLKPSRARLLPEQGISSYDVNDRDSIEELDVTLEELRPNGNGSCPSRKHTRTLSSLSGSSLPVPTTPEEQRRMMLQCMLLEAGILFHSVFIGMALSVATGPAFVVFLIAICFHQSFEGLALGTRIAALHFPRSSPRPWLMVLAFGATTPVGQAIGLLVHGFYDPQSQAGLLMVGVMNAISAGLLLFAGLVQLLAEDFLSEKSYKVLRGRRRVHAFCAVAGGAALMAVVGAFA</sequence>
<dbReference type="Pfam" id="PF02535">
    <property type="entry name" value="Zip"/>
    <property type="match status" value="1"/>
</dbReference>
<dbReference type="OMA" id="ACDCANT"/>
<dbReference type="OrthoDB" id="448280at2759"/>
<feature type="compositionally biased region" description="Low complexity" evidence="5">
    <location>
        <begin position="276"/>
        <end position="290"/>
    </location>
</feature>
<name>G0SI49_CHATD</name>
<dbReference type="eggNOG" id="KOG1558">
    <property type="taxonomic scope" value="Eukaryota"/>
</dbReference>
<dbReference type="EMBL" id="GL988048">
    <property type="protein sequence ID" value="EGS17119.1"/>
    <property type="molecule type" value="Genomic_DNA"/>
</dbReference>
<feature type="transmembrane region" description="Helical" evidence="6">
    <location>
        <begin position="362"/>
        <end position="386"/>
    </location>
</feature>
<organism evidence="8">
    <name type="scientific">Chaetomium thermophilum (strain DSM 1495 / CBS 144.50 / IMI 039719)</name>
    <name type="common">Thermochaetoides thermophila</name>
    <dbReference type="NCBI Taxonomy" id="759272"/>
    <lineage>
        <taxon>Eukaryota</taxon>
        <taxon>Fungi</taxon>
        <taxon>Dikarya</taxon>
        <taxon>Ascomycota</taxon>
        <taxon>Pezizomycotina</taxon>
        <taxon>Sordariomycetes</taxon>
        <taxon>Sordariomycetidae</taxon>
        <taxon>Sordariales</taxon>
        <taxon>Chaetomiaceae</taxon>
        <taxon>Thermochaetoides</taxon>
    </lineage>
</organism>
<feature type="transmembrane region" description="Helical" evidence="6">
    <location>
        <begin position="436"/>
        <end position="455"/>
    </location>
</feature>
<dbReference type="GO" id="GO:0005886">
    <property type="term" value="C:plasma membrane"/>
    <property type="evidence" value="ECO:0007669"/>
    <property type="project" value="TreeGrafter"/>
</dbReference>
<evidence type="ECO:0000313" key="7">
    <source>
        <dbReference type="EMBL" id="EGS17119.1"/>
    </source>
</evidence>
<dbReference type="KEGG" id="cthr:CTHT_0074490"/>
<dbReference type="HOGENOM" id="CLU_027089_1_2_1"/>
<gene>
    <name evidence="7" type="ORF">CTHT_0074490</name>
</gene>
<dbReference type="AlphaFoldDB" id="G0SI49"/>
<keyword evidence="2 6" id="KW-0812">Transmembrane</keyword>
<proteinExistence type="predicted"/>
<dbReference type="GO" id="GO:0005385">
    <property type="term" value="F:zinc ion transmembrane transporter activity"/>
    <property type="evidence" value="ECO:0007669"/>
    <property type="project" value="TreeGrafter"/>
</dbReference>
<feature type="transmembrane region" description="Helical" evidence="6">
    <location>
        <begin position="392"/>
        <end position="416"/>
    </location>
</feature>
<evidence type="ECO:0000256" key="3">
    <source>
        <dbReference type="ARBA" id="ARBA00022989"/>
    </source>
</evidence>
<dbReference type="Proteomes" id="UP000008066">
    <property type="component" value="Unassembled WGS sequence"/>
</dbReference>
<protein>
    <submittedName>
        <fullName evidence="7">Uncharacterized protein</fullName>
    </submittedName>
</protein>
<accession>G0SI49</accession>
<evidence type="ECO:0000256" key="4">
    <source>
        <dbReference type="ARBA" id="ARBA00023136"/>
    </source>
</evidence>
<dbReference type="PANTHER" id="PTHR11040">
    <property type="entry name" value="ZINC/IRON TRANSPORTER"/>
    <property type="match status" value="1"/>
</dbReference>
<keyword evidence="4 6" id="KW-0472">Membrane</keyword>
<dbReference type="GeneID" id="18261487"/>
<dbReference type="RefSeq" id="XP_006697701.1">
    <property type="nucleotide sequence ID" value="XM_006697638.1"/>
</dbReference>
<feature type="region of interest" description="Disordered" evidence="5">
    <location>
        <begin position="261"/>
        <end position="290"/>
    </location>
</feature>
<comment type="subcellular location">
    <subcellularLocation>
        <location evidence="1">Membrane</location>
        <topology evidence="1">Multi-pass membrane protein</topology>
    </subcellularLocation>
</comment>
<evidence type="ECO:0000256" key="2">
    <source>
        <dbReference type="ARBA" id="ARBA00022692"/>
    </source>
</evidence>
<evidence type="ECO:0000256" key="1">
    <source>
        <dbReference type="ARBA" id="ARBA00004141"/>
    </source>
</evidence>
<evidence type="ECO:0000313" key="8">
    <source>
        <dbReference type="Proteomes" id="UP000008066"/>
    </source>
</evidence>
<evidence type="ECO:0000256" key="6">
    <source>
        <dbReference type="SAM" id="Phobius"/>
    </source>
</evidence>
<feature type="transmembrane region" description="Helical" evidence="6">
    <location>
        <begin position="327"/>
        <end position="350"/>
    </location>
</feature>
<feature type="transmembrane region" description="Helical" evidence="6">
    <location>
        <begin position="49"/>
        <end position="70"/>
    </location>
</feature>